<sequence length="290" mass="33331">MGRSQLRDTMRLLYFGDDGKVSLTKDLLGNDTIPPYAILSHTWGDEEVTFEDLTHGAGLGKKGFEKIQFCMQQAAADGLHYSWVDTCCINKNDFTELQHAINSFFPWYRDADICYVFLSDVSATKRKADSEAFQCVWERAFRDSRWFTRGWTLQELLAPRKLKFFSCEGKALGHVQELQYLIHSITKLPIAALTGDSLEEFGIEERLGWTQNRTTTRDEDKAYSLLGIFGVHMPLIYGEGQKKAFRRLRKEIQDHKYLSLGTLPMMFKIISLLIPVLASMDFSEQDFGMF</sequence>
<evidence type="ECO:0000313" key="4">
    <source>
        <dbReference type="Proteomes" id="UP001140562"/>
    </source>
</evidence>
<gene>
    <name evidence="3" type="ORF">N0V87_001265</name>
</gene>
<dbReference type="PANTHER" id="PTHR10622:SF11">
    <property type="entry name" value="HET-DOMAIN-CONTAINING PROTEIN"/>
    <property type="match status" value="1"/>
</dbReference>
<name>A0A9W8X6B9_9PLEO</name>
<keyword evidence="1" id="KW-0472">Membrane</keyword>
<dbReference type="OrthoDB" id="674604at2759"/>
<evidence type="ECO:0000313" key="3">
    <source>
        <dbReference type="EMBL" id="KAJ4342279.1"/>
    </source>
</evidence>
<organism evidence="3 4">
    <name type="scientific">Didymella glomerata</name>
    <dbReference type="NCBI Taxonomy" id="749621"/>
    <lineage>
        <taxon>Eukaryota</taxon>
        <taxon>Fungi</taxon>
        <taxon>Dikarya</taxon>
        <taxon>Ascomycota</taxon>
        <taxon>Pezizomycotina</taxon>
        <taxon>Dothideomycetes</taxon>
        <taxon>Pleosporomycetidae</taxon>
        <taxon>Pleosporales</taxon>
        <taxon>Pleosporineae</taxon>
        <taxon>Didymellaceae</taxon>
        <taxon>Didymella</taxon>
    </lineage>
</organism>
<proteinExistence type="predicted"/>
<keyword evidence="1" id="KW-1133">Transmembrane helix</keyword>
<dbReference type="EMBL" id="JAPEUV010000007">
    <property type="protein sequence ID" value="KAJ4342279.1"/>
    <property type="molecule type" value="Genomic_DNA"/>
</dbReference>
<feature type="domain" description="Heterokaryon incompatibility" evidence="2">
    <location>
        <begin position="36"/>
        <end position="127"/>
    </location>
</feature>
<evidence type="ECO:0000256" key="1">
    <source>
        <dbReference type="SAM" id="Phobius"/>
    </source>
</evidence>
<dbReference type="AlphaFoldDB" id="A0A9W8X6B9"/>
<protein>
    <recommendedName>
        <fullName evidence="2">Heterokaryon incompatibility domain-containing protein</fullName>
    </recommendedName>
</protein>
<keyword evidence="4" id="KW-1185">Reference proteome</keyword>
<reference evidence="3" key="1">
    <citation type="submission" date="2022-10" db="EMBL/GenBank/DDBJ databases">
        <title>Tapping the CABI collections for fungal endophytes: first genome assemblies for Collariella, Neodidymelliopsis, Ascochyta clinopodiicola, Didymella pomorum, Didymosphaeria variabile, Neocosmospora piperis and Neocucurbitaria cava.</title>
        <authorList>
            <person name="Hill R."/>
        </authorList>
    </citation>
    <scope>NUCLEOTIDE SEQUENCE</scope>
    <source>
        <strain evidence="3">IMI 360193</strain>
    </source>
</reference>
<dbReference type="Proteomes" id="UP001140562">
    <property type="component" value="Unassembled WGS sequence"/>
</dbReference>
<keyword evidence="1" id="KW-0812">Transmembrane</keyword>
<dbReference type="InterPro" id="IPR010730">
    <property type="entry name" value="HET"/>
</dbReference>
<evidence type="ECO:0000259" key="2">
    <source>
        <dbReference type="Pfam" id="PF06985"/>
    </source>
</evidence>
<comment type="caution">
    <text evidence="3">The sequence shown here is derived from an EMBL/GenBank/DDBJ whole genome shotgun (WGS) entry which is preliminary data.</text>
</comment>
<dbReference type="PANTHER" id="PTHR10622">
    <property type="entry name" value="HET DOMAIN-CONTAINING PROTEIN"/>
    <property type="match status" value="1"/>
</dbReference>
<accession>A0A9W8X6B9</accession>
<dbReference type="Pfam" id="PF06985">
    <property type="entry name" value="HET"/>
    <property type="match status" value="1"/>
</dbReference>
<feature type="transmembrane region" description="Helical" evidence="1">
    <location>
        <begin position="258"/>
        <end position="280"/>
    </location>
</feature>